<sequence>MAKTEPHAAYSAFTHGLQHRWSFVKRTIPGISLLLKPLENSIRNTFLPALLRSHIVGDDERALLTLPPRLGGMGITSPERLADEENLNFINLTSSLTEKIIAQDANGETDQNAILELKKTISRNRQSAQVERLEHLKGVLPDVTVRKIHTAQETGASNWLTCLPIRAKGFSLNKQEFVDAAALRYGWPVEGIPKTCACGSPSDVNHIMTCKKGGFVCIRHGEVRDVTASMLREVCRDVSTEPTLLPLNGEHMQYRTTNTANEARVDVSARGFWTRGQRAFMDIRIFDPMAACHRRISLEAAHQRNEQEKIRAYGKRIQHVDQGSFTPLVFTTSGGMGPKAKCFYSRLADVMAEKKHQPRSHVVAWMRCRLSFSLLRSAFLCLRGTRYFAPTTIDIAGLDYQARVVQSGILV</sequence>
<evidence type="ECO:0000313" key="1">
    <source>
        <dbReference type="EMBL" id="KAG0726888.1"/>
    </source>
</evidence>
<proteinExistence type="predicted"/>
<name>A0A8J5CNE7_CHIOP</name>
<dbReference type="AlphaFoldDB" id="A0A8J5CNE7"/>
<accession>A0A8J5CNE7</accession>
<dbReference type="Proteomes" id="UP000770661">
    <property type="component" value="Unassembled WGS sequence"/>
</dbReference>
<protein>
    <submittedName>
        <fullName evidence="1">Uncharacterized protein</fullName>
    </submittedName>
</protein>
<dbReference type="EMBL" id="JACEEZ010003896">
    <property type="protein sequence ID" value="KAG0726888.1"/>
    <property type="molecule type" value="Genomic_DNA"/>
</dbReference>
<reference evidence="1" key="1">
    <citation type="submission" date="2020-07" db="EMBL/GenBank/DDBJ databases">
        <title>The High-quality genome of the commercially important snow crab, Chionoecetes opilio.</title>
        <authorList>
            <person name="Jeong J.-H."/>
            <person name="Ryu S."/>
        </authorList>
    </citation>
    <scope>NUCLEOTIDE SEQUENCE</scope>
    <source>
        <strain evidence="1">MADBK_172401_WGS</strain>
        <tissue evidence="1">Digestive gland</tissue>
    </source>
</reference>
<evidence type="ECO:0000313" key="2">
    <source>
        <dbReference type="Proteomes" id="UP000770661"/>
    </source>
</evidence>
<organism evidence="1 2">
    <name type="scientific">Chionoecetes opilio</name>
    <name type="common">Atlantic snow crab</name>
    <name type="synonym">Cancer opilio</name>
    <dbReference type="NCBI Taxonomy" id="41210"/>
    <lineage>
        <taxon>Eukaryota</taxon>
        <taxon>Metazoa</taxon>
        <taxon>Ecdysozoa</taxon>
        <taxon>Arthropoda</taxon>
        <taxon>Crustacea</taxon>
        <taxon>Multicrustacea</taxon>
        <taxon>Malacostraca</taxon>
        <taxon>Eumalacostraca</taxon>
        <taxon>Eucarida</taxon>
        <taxon>Decapoda</taxon>
        <taxon>Pleocyemata</taxon>
        <taxon>Brachyura</taxon>
        <taxon>Eubrachyura</taxon>
        <taxon>Majoidea</taxon>
        <taxon>Majidae</taxon>
        <taxon>Chionoecetes</taxon>
    </lineage>
</organism>
<dbReference type="OrthoDB" id="8118845at2759"/>
<gene>
    <name evidence="1" type="ORF">GWK47_035682</name>
</gene>
<keyword evidence="2" id="KW-1185">Reference proteome</keyword>
<comment type="caution">
    <text evidence="1">The sequence shown here is derived from an EMBL/GenBank/DDBJ whole genome shotgun (WGS) entry which is preliminary data.</text>
</comment>